<dbReference type="Gene3D" id="2.40.70.10">
    <property type="entry name" value="Acid Proteases"/>
    <property type="match status" value="2"/>
</dbReference>
<keyword evidence="3" id="KW-0964">Secreted</keyword>
<organism evidence="13 14">
    <name type="scientific">Ancylostoma ceylanicum</name>
    <dbReference type="NCBI Taxonomy" id="53326"/>
    <lineage>
        <taxon>Eukaryota</taxon>
        <taxon>Metazoa</taxon>
        <taxon>Ecdysozoa</taxon>
        <taxon>Nematoda</taxon>
        <taxon>Chromadorea</taxon>
        <taxon>Rhabditida</taxon>
        <taxon>Rhabditina</taxon>
        <taxon>Rhabditomorpha</taxon>
        <taxon>Strongyloidea</taxon>
        <taxon>Ancylostomatidae</taxon>
        <taxon>Ancylostomatinae</taxon>
        <taxon>Ancylostoma</taxon>
    </lineage>
</organism>
<keyword evidence="6" id="KW-0064">Aspartyl protease</keyword>
<accession>A0A016SNS4</accession>
<comment type="similarity">
    <text evidence="2">Belongs to the peptidase A1 family.</text>
</comment>
<evidence type="ECO:0000256" key="1">
    <source>
        <dbReference type="ARBA" id="ARBA00004613"/>
    </source>
</evidence>
<evidence type="ECO:0000256" key="7">
    <source>
        <dbReference type="ARBA" id="ARBA00022801"/>
    </source>
</evidence>
<dbReference type="OrthoDB" id="2747330at2759"/>
<gene>
    <name evidence="13" type="primary">Acey_s0195.g1496</name>
    <name evidence="13" type="ORF">Y032_0195g1496</name>
</gene>
<evidence type="ECO:0000259" key="12">
    <source>
        <dbReference type="PROSITE" id="PS51767"/>
    </source>
</evidence>
<dbReference type="PRINTS" id="PR00792">
    <property type="entry name" value="PEPSIN"/>
</dbReference>
<dbReference type="CDD" id="cd05471">
    <property type="entry name" value="pepsin_like"/>
    <property type="match status" value="1"/>
</dbReference>
<dbReference type="GO" id="GO:0005576">
    <property type="term" value="C:extracellular region"/>
    <property type="evidence" value="ECO:0007669"/>
    <property type="project" value="UniProtKB-SubCell"/>
</dbReference>
<evidence type="ECO:0000256" key="10">
    <source>
        <dbReference type="ARBA" id="ARBA00023180"/>
    </source>
</evidence>
<dbReference type="GO" id="GO:0005764">
    <property type="term" value="C:lysosome"/>
    <property type="evidence" value="ECO:0007669"/>
    <property type="project" value="TreeGrafter"/>
</dbReference>
<evidence type="ECO:0000256" key="4">
    <source>
        <dbReference type="ARBA" id="ARBA00022670"/>
    </source>
</evidence>
<comment type="subcellular location">
    <subcellularLocation>
        <location evidence="1">Secreted</location>
    </subcellularLocation>
</comment>
<keyword evidence="4" id="KW-0645">Protease</keyword>
<evidence type="ECO:0000256" key="3">
    <source>
        <dbReference type="ARBA" id="ARBA00022525"/>
    </source>
</evidence>
<dbReference type="Pfam" id="PF00026">
    <property type="entry name" value="Asp"/>
    <property type="match status" value="1"/>
</dbReference>
<dbReference type="PANTHER" id="PTHR47966">
    <property type="entry name" value="BETA-SITE APP-CLEAVING ENZYME, ISOFORM A-RELATED"/>
    <property type="match status" value="1"/>
</dbReference>
<dbReference type="FunFam" id="2.40.70.10:FF:000008">
    <property type="entry name" value="Cathepsin D"/>
    <property type="match status" value="1"/>
</dbReference>
<comment type="caution">
    <text evidence="13">The sequence shown here is derived from an EMBL/GenBank/DDBJ whole genome shotgun (WGS) entry which is preliminary data.</text>
</comment>
<evidence type="ECO:0000256" key="2">
    <source>
        <dbReference type="ARBA" id="ARBA00007447"/>
    </source>
</evidence>
<feature type="active site" evidence="11">
    <location>
        <position position="159"/>
    </location>
</feature>
<dbReference type="STRING" id="53326.A0A016SNS4"/>
<evidence type="ECO:0000256" key="11">
    <source>
        <dbReference type="PIRSR" id="PIRSR601461-1"/>
    </source>
</evidence>
<dbReference type="InterPro" id="IPR033121">
    <property type="entry name" value="PEPTIDASE_A1"/>
</dbReference>
<dbReference type="AlphaFoldDB" id="A0A016SNS4"/>
<feature type="domain" description="Peptidase A1" evidence="12">
    <location>
        <begin position="141"/>
        <end position="460"/>
    </location>
</feature>
<evidence type="ECO:0000256" key="6">
    <source>
        <dbReference type="ARBA" id="ARBA00022750"/>
    </source>
</evidence>
<dbReference type="InterPro" id="IPR001461">
    <property type="entry name" value="Aspartic_peptidase_A1"/>
</dbReference>
<evidence type="ECO:0000256" key="8">
    <source>
        <dbReference type="ARBA" id="ARBA00023145"/>
    </source>
</evidence>
<dbReference type="Proteomes" id="UP000024635">
    <property type="component" value="Unassembled WGS sequence"/>
</dbReference>
<keyword evidence="8" id="KW-0865">Zymogen</keyword>
<dbReference type="PANTHER" id="PTHR47966:SF8">
    <property type="entry name" value="ASPARTIC PROTEASE 1-RELATED"/>
    <property type="match status" value="1"/>
</dbReference>
<name>A0A016SNS4_9BILA</name>
<dbReference type="PROSITE" id="PS51767">
    <property type="entry name" value="PEPTIDASE_A1"/>
    <property type="match status" value="1"/>
</dbReference>
<evidence type="ECO:0000313" key="14">
    <source>
        <dbReference type="Proteomes" id="UP000024635"/>
    </source>
</evidence>
<proteinExistence type="inferred from homology"/>
<evidence type="ECO:0000256" key="9">
    <source>
        <dbReference type="ARBA" id="ARBA00023157"/>
    </source>
</evidence>
<evidence type="ECO:0000256" key="5">
    <source>
        <dbReference type="ARBA" id="ARBA00022729"/>
    </source>
</evidence>
<reference evidence="14" key="1">
    <citation type="journal article" date="2015" name="Nat. Genet.">
        <title>The genome and transcriptome of the zoonotic hookworm Ancylostoma ceylanicum identify infection-specific gene families.</title>
        <authorList>
            <person name="Schwarz E.M."/>
            <person name="Hu Y."/>
            <person name="Antoshechkin I."/>
            <person name="Miller M.M."/>
            <person name="Sternberg P.W."/>
            <person name="Aroian R.V."/>
        </authorList>
    </citation>
    <scope>NUCLEOTIDE SEQUENCE</scope>
    <source>
        <strain evidence="14">HY135</strain>
    </source>
</reference>
<protein>
    <recommendedName>
        <fullName evidence="12">Peptidase A1 domain-containing protein</fullName>
    </recommendedName>
</protein>
<keyword evidence="14" id="KW-1185">Reference proteome</keyword>
<sequence length="465" mass="52085">MGNRALGCHRMQVHDGVEYEVKATILELESPDEGEAAETLASEKILVDTLVFVLKGVFQAGVPSDCATSLHQMRAAWMLLSMLHAGYMLNFTMEVYDWGSLAKNLIATGNYTEFLEKQDKIRYSDLEWKWQGLNDYFDQFYLGVVGVGTPRQIFYLQMDTGSSNMWVIDAACPQRQCTGYPAGYRPKLKFKPGASRTFKKIPQGFHMKYYTGSADGYYGTDTISFAGFNVPTQKFGVATSIADVFGYQPIDGIFGLGWPSLARGNVKTPLEAILPKLDKKLFTIWLGRRTTMSYGAMVGYIQYGALDTTHCISAINWVPLSLAKYWQFPIQGFQIGQFVWNSVDQVISDSGTSFIGTPMAVLNGILRATNAKYMPAHRMYVVPCAKMWAQPNIIFRISGHQYVIPSHQYVIDMKLGHGYCALAVFGIQSGGFSAQWILGDPFIRTYCNIHDFENKRIGFSLAKNM</sequence>
<keyword evidence="7" id="KW-0378">Hydrolase</keyword>
<keyword evidence="5" id="KW-0732">Signal</keyword>
<dbReference type="GO" id="GO:0006508">
    <property type="term" value="P:proteolysis"/>
    <property type="evidence" value="ECO:0007669"/>
    <property type="project" value="UniProtKB-KW"/>
</dbReference>
<dbReference type="GO" id="GO:0004190">
    <property type="term" value="F:aspartic-type endopeptidase activity"/>
    <property type="evidence" value="ECO:0007669"/>
    <property type="project" value="UniProtKB-KW"/>
</dbReference>
<keyword evidence="10" id="KW-0325">Glycoprotein</keyword>
<dbReference type="FunFam" id="2.40.70.10:FF:000058">
    <property type="entry name" value="ASpartyl Protease"/>
    <property type="match status" value="1"/>
</dbReference>
<feature type="active site" evidence="11">
    <location>
        <position position="349"/>
    </location>
</feature>
<keyword evidence="9" id="KW-1015">Disulfide bond</keyword>
<dbReference type="EMBL" id="JARK01001531">
    <property type="protein sequence ID" value="EYB92353.1"/>
    <property type="molecule type" value="Genomic_DNA"/>
</dbReference>
<dbReference type="InterPro" id="IPR021109">
    <property type="entry name" value="Peptidase_aspartic_dom_sf"/>
</dbReference>
<dbReference type="SUPFAM" id="SSF50630">
    <property type="entry name" value="Acid proteases"/>
    <property type="match status" value="1"/>
</dbReference>
<dbReference type="InterPro" id="IPR034164">
    <property type="entry name" value="Pepsin-like_dom"/>
</dbReference>
<evidence type="ECO:0000313" key="13">
    <source>
        <dbReference type="EMBL" id="EYB92353.1"/>
    </source>
</evidence>